<dbReference type="InterPro" id="IPR049718">
    <property type="entry name" value="AKO59007-like"/>
</dbReference>
<dbReference type="SUPFAM" id="SSF56563">
    <property type="entry name" value="Major capsid protein gp5"/>
    <property type="match status" value="1"/>
</dbReference>
<sequence>MLNFDKYLASLLPLIPKKMYDNISKSSPLMHQFMKQKKTWDEGGDTIRPHLKYKHATNRGSYSKFDTLDVTPQDTRTAAEFKMKQLYSSIVFSGYEEAADKGELAVKKLVAQAVEDAEATLKDLFATQIFGNGTGNAGKDLTGLAAAIDDGTAVATYGGIGRATETWWKSYVKKSANGSVLTIAHMREVFTKCVRGGIENKPDFIVTDLATWIKYAELIDGKTNIQQPLGKIGQEFANLGFTQLSFMGVPVVYDEFCPANTMYFINSNSIQLYGKPGRIFQPSEMVKPHNQDAKIGQIFFAGELVGNECRANGRLDITAA</sequence>
<dbReference type="NCBIfam" id="NF033394">
    <property type="entry name" value="capsid_maj_Podo"/>
    <property type="match status" value="1"/>
</dbReference>
<name>A0A285CLC2_9BACI</name>
<evidence type="ECO:0000313" key="2">
    <source>
        <dbReference type="Proteomes" id="UP000219546"/>
    </source>
</evidence>
<dbReference type="AlphaFoldDB" id="A0A285CLC2"/>
<dbReference type="Proteomes" id="UP000219546">
    <property type="component" value="Unassembled WGS sequence"/>
</dbReference>
<dbReference type="OrthoDB" id="2560854at2"/>
<reference evidence="1 2" key="1">
    <citation type="submission" date="2017-08" db="EMBL/GenBank/DDBJ databases">
        <authorList>
            <person name="de Groot N.N."/>
        </authorList>
    </citation>
    <scope>NUCLEOTIDE SEQUENCE [LARGE SCALE GENOMIC DNA]</scope>
    <source>
        <strain evidence="1 2">JC228</strain>
    </source>
</reference>
<organism evidence="1 2">
    <name type="scientific">Bacillus oleivorans</name>
    <dbReference type="NCBI Taxonomy" id="1448271"/>
    <lineage>
        <taxon>Bacteria</taxon>
        <taxon>Bacillati</taxon>
        <taxon>Bacillota</taxon>
        <taxon>Bacilli</taxon>
        <taxon>Bacillales</taxon>
        <taxon>Bacillaceae</taxon>
        <taxon>Bacillus</taxon>
    </lineage>
</organism>
<evidence type="ECO:0008006" key="3">
    <source>
        <dbReference type="Google" id="ProtNLM"/>
    </source>
</evidence>
<accession>A0A285CLC2</accession>
<evidence type="ECO:0000313" key="1">
    <source>
        <dbReference type="EMBL" id="SNX67806.1"/>
    </source>
</evidence>
<gene>
    <name evidence="1" type="ORF">SAMN05877753_10210</name>
</gene>
<dbReference type="EMBL" id="OAOP01000002">
    <property type="protein sequence ID" value="SNX67806.1"/>
    <property type="molecule type" value="Genomic_DNA"/>
</dbReference>
<proteinExistence type="predicted"/>
<protein>
    <recommendedName>
        <fullName evidence="3">HK97 family phage major capsid protein</fullName>
    </recommendedName>
</protein>
<keyword evidence="2" id="KW-1185">Reference proteome</keyword>
<dbReference type="RefSeq" id="WP_097157229.1">
    <property type="nucleotide sequence ID" value="NZ_JBEPMQ010000013.1"/>
</dbReference>